<gene>
    <name evidence="1" type="ORF">CFS9_13100</name>
</gene>
<reference evidence="1" key="1">
    <citation type="submission" date="2024-05" db="EMBL/GenBank/DDBJ databases">
        <title>Whole-Genome Sequence of CFS9, a Potential Fish Probiotic Isolated from the Body Surface of Silurus asotus.</title>
        <authorList>
            <person name="Kojima M."/>
            <person name="Tobioka K."/>
            <person name="Yokota K."/>
            <person name="Nakatani H."/>
            <person name="Hori K."/>
            <person name="Tamaru Y."/>
            <person name="Okazaki F."/>
        </authorList>
    </citation>
    <scope>NUCLEOTIDE SEQUENCE</scope>
    <source>
        <strain evidence="1">CFS9</strain>
    </source>
</reference>
<accession>A0AAT9GZK4</accession>
<dbReference type="EMBL" id="AP031573">
    <property type="protein sequence ID" value="BFM42669.1"/>
    <property type="molecule type" value="Genomic_DNA"/>
</dbReference>
<dbReference type="AlphaFoldDB" id="A0AAT9GZK4"/>
<organism evidence="1">
    <name type="scientific">Flavobacterium sp. CFS9</name>
    <dbReference type="NCBI Taxonomy" id="3143118"/>
    <lineage>
        <taxon>Bacteria</taxon>
        <taxon>Pseudomonadati</taxon>
        <taxon>Bacteroidota</taxon>
        <taxon>Flavobacteriia</taxon>
        <taxon>Flavobacteriales</taxon>
        <taxon>Flavobacteriaceae</taxon>
        <taxon>Flavobacterium</taxon>
    </lineage>
</organism>
<dbReference type="RefSeq" id="WP_369617797.1">
    <property type="nucleotide sequence ID" value="NZ_AP031573.1"/>
</dbReference>
<protein>
    <submittedName>
        <fullName evidence="1">Uncharacterized protein</fullName>
    </submittedName>
</protein>
<name>A0AAT9GZK4_9FLAO</name>
<proteinExistence type="predicted"/>
<evidence type="ECO:0000313" key="1">
    <source>
        <dbReference type="EMBL" id="BFM42669.1"/>
    </source>
</evidence>
<sequence>MALNKAGLKTAIKALMTDMLSKEENSIDEFATRLSDEIETFVKSGTVTVTVSTTGTALAQTGTGTGGIS</sequence>